<dbReference type="GO" id="GO:0000455">
    <property type="term" value="P:enzyme-directed rRNA pseudouridine synthesis"/>
    <property type="evidence" value="ECO:0007669"/>
    <property type="project" value="TreeGrafter"/>
</dbReference>
<gene>
    <name evidence="8" type="ORF">M670_04780</name>
</gene>
<dbReference type="GO" id="GO:0003723">
    <property type="term" value="F:RNA binding"/>
    <property type="evidence" value="ECO:0007669"/>
    <property type="project" value="UniProtKB-KW"/>
</dbReference>
<dbReference type="InterPro" id="IPR006225">
    <property type="entry name" value="PsdUridine_synth_RluC/D"/>
</dbReference>
<evidence type="ECO:0000256" key="1">
    <source>
        <dbReference type="ARBA" id="ARBA00000073"/>
    </source>
</evidence>
<comment type="caution">
    <text evidence="8">The sequence shown here is derived from an EMBL/GenBank/DDBJ whole genome shotgun (WGS) entry which is preliminary data.</text>
</comment>
<dbReference type="InterPro" id="IPR006145">
    <property type="entry name" value="PsdUridine_synth_RsuA/RluA"/>
</dbReference>
<comment type="function">
    <text evidence="6">Responsible for synthesis of pseudouridine from uracil.</text>
</comment>
<dbReference type="Proteomes" id="UP000027936">
    <property type="component" value="Unassembled WGS sequence"/>
</dbReference>
<dbReference type="InterPro" id="IPR050188">
    <property type="entry name" value="RluA_PseudoU_synthase"/>
</dbReference>
<dbReference type="NCBIfam" id="TIGR00005">
    <property type="entry name" value="rluA_subfam"/>
    <property type="match status" value="1"/>
</dbReference>
<dbReference type="PROSITE" id="PS50889">
    <property type="entry name" value="S4"/>
    <property type="match status" value="1"/>
</dbReference>
<dbReference type="CDD" id="cd00165">
    <property type="entry name" value="S4"/>
    <property type="match status" value="1"/>
</dbReference>
<dbReference type="Pfam" id="PF00849">
    <property type="entry name" value="PseudoU_synth_2"/>
    <property type="match status" value="1"/>
</dbReference>
<evidence type="ECO:0000256" key="6">
    <source>
        <dbReference type="RuleBase" id="RU362028"/>
    </source>
</evidence>
<feature type="active site" evidence="4">
    <location>
        <position position="140"/>
    </location>
</feature>
<evidence type="ECO:0000313" key="8">
    <source>
        <dbReference type="EMBL" id="KEF36051.1"/>
    </source>
</evidence>
<feature type="domain" description="Pseudouridine synthase RsuA/RluA-like" evidence="7">
    <location>
        <begin position="94"/>
        <end position="246"/>
    </location>
</feature>
<evidence type="ECO:0000256" key="2">
    <source>
        <dbReference type="ARBA" id="ARBA00010876"/>
    </source>
</evidence>
<keyword evidence="3 6" id="KW-0413">Isomerase</keyword>
<dbReference type="InterPro" id="IPR020103">
    <property type="entry name" value="PsdUridine_synth_cat_dom_sf"/>
</dbReference>
<accession>A0A072NET0</accession>
<reference evidence="8 9" key="1">
    <citation type="submission" date="2014-04" db="EMBL/GenBank/DDBJ databases">
        <title>Draft genome sequence of Bacillus azotoformans MEV2011, a (co-) denitrifying strain unable to grow in the presence of oxygen.</title>
        <authorList>
            <person name="Nielsen M."/>
            <person name="Schreiber L."/>
            <person name="Finster K."/>
            <person name="Schramm A."/>
        </authorList>
    </citation>
    <scope>NUCLEOTIDE SEQUENCE [LARGE SCALE GENOMIC DNA]</scope>
    <source>
        <strain evidence="8 9">MEV2011</strain>
    </source>
</reference>
<comment type="catalytic activity">
    <reaction evidence="1 6">
        <text>a uridine in RNA = a pseudouridine in RNA</text>
        <dbReference type="Rhea" id="RHEA:48348"/>
        <dbReference type="Rhea" id="RHEA-COMP:12068"/>
        <dbReference type="Rhea" id="RHEA-COMP:12069"/>
        <dbReference type="ChEBI" id="CHEBI:65314"/>
        <dbReference type="ChEBI" id="CHEBI:65315"/>
    </reaction>
</comment>
<dbReference type="GO" id="GO:0140098">
    <property type="term" value="F:catalytic activity, acting on RNA"/>
    <property type="evidence" value="ECO:0007669"/>
    <property type="project" value="UniProtKB-ARBA"/>
</dbReference>
<dbReference type="AlphaFoldDB" id="A0A072NET0"/>
<dbReference type="RefSeq" id="WP_035198938.1">
    <property type="nucleotide sequence ID" value="NZ_JJRY01000037.1"/>
</dbReference>
<dbReference type="GO" id="GO:0009982">
    <property type="term" value="F:pseudouridine synthase activity"/>
    <property type="evidence" value="ECO:0007669"/>
    <property type="project" value="InterPro"/>
</dbReference>
<organism evidence="8 9">
    <name type="scientific">Schinkia azotoformans MEV2011</name>
    <dbReference type="NCBI Taxonomy" id="1348973"/>
    <lineage>
        <taxon>Bacteria</taxon>
        <taxon>Bacillati</taxon>
        <taxon>Bacillota</taxon>
        <taxon>Bacilli</taxon>
        <taxon>Bacillales</taxon>
        <taxon>Bacillaceae</taxon>
        <taxon>Calidifontibacillus/Schinkia group</taxon>
        <taxon>Schinkia</taxon>
    </lineage>
</organism>
<proteinExistence type="inferred from homology"/>
<evidence type="ECO:0000256" key="3">
    <source>
        <dbReference type="ARBA" id="ARBA00023235"/>
    </source>
</evidence>
<evidence type="ECO:0000259" key="7">
    <source>
        <dbReference type="Pfam" id="PF00849"/>
    </source>
</evidence>
<evidence type="ECO:0000313" key="9">
    <source>
        <dbReference type="Proteomes" id="UP000027936"/>
    </source>
</evidence>
<dbReference type="InterPro" id="IPR006224">
    <property type="entry name" value="PsdUridine_synth_RluA-like_CS"/>
</dbReference>
<dbReference type="PANTHER" id="PTHR21600:SF71">
    <property type="entry name" value="PSEUDOURIDINE SYNTHASE"/>
    <property type="match status" value="1"/>
</dbReference>
<comment type="similarity">
    <text evidence="2 6">Belongs to the pseudouridine synthase RluA family.</text>
</comment>
<keyword evidence="5" id="KW-0694">RNA-binding</keyword>
<dbReference type="PANTHER" id="PTHR21600">
    <property type="entry name" value="MITOCHONDRIAL RNA PSEUDOURIDINE SYNTHASE"/>
    <property type="match status" value="1"/>
</dbReference>
<dbReference type="FunFam" id="3.30.2350.10:FF:000005">
    <property type="entry name" value="Pseudouridine synthase"/>
    <property type="match status" value="1"/>
</dbReference>
<dbReference type="PROSITE" id="PS01129">
    <property type="entry name" value="PSI_RLU"/>
    <property type="match status" value="1"/>
</dbReference>
<dbReference type="EMBL" id="JJRY01000037">
    <property type="protein sequence ID" value="KEF36051.1"/>
    <property type="molecule type" value="Genomic_DNA"/>
</dbReference>
<dbReference type="OrthoDB" id="9807829at2"/>
<dbReference type="Gene3D" id="3.30.2350.10">
    <property type="entry name" value="Pseudouridine synthase"/>
    <property type="match status" value="1"/>
</dbReference>
<evidence type="ECO:0000256" key="4">
    <source>
        <dbReference type="PIRSR" id="PIRSR606225-1"/>
    </source>
</evidence>
<evidence type="ECO:0000256" key="5">
    <source>
        <dbReference type="PROSITE-ProRule" id="PRU00182"/>
    </source>
</evidence>
<dbReference type="PATRIC" id="fig|1348973.3.peg.4651"/>
<protein>
    <recommendedName>
        <fullName evidence="6">Pseudouridine synthase</fullName>
        <ecNumber evidence="6">5.4.99.-</ecNumber>
    </recommendedName>
</protein>
<name>A0A072NET0_SCHAZ</name>
<dbReference type="CDD" id="cd02869">
    <property type="entry name" value="PseudoU_synth_RluA_like"/>
    <property type="match status" value="1"/>
</dbReference>
<sequence length="303" mass="34836">MDCVKKGEWLQIGVPQEWNQVSVEKILKEKWKVPKKLLHQFRMEKRVQVNSEIVTKWDQQLKKGDKLQIRLFVDEEYGAAPQYIPIEVCYEDDHVLIVNKPAGIDTHPNAGERDTLANAVAYHFQTEGLRTKVRHIHRLDHDTSGGVVFAKHALAGPVLDQMLEKRLISRTYIAFVHGQIKQKKGTITAKIGRDRHHPTRRRVSSTGDLAITHYEVLKYYPKVNVTLVKLKLDTGRTHQIRVHMSHLGYPIVGDILYGGKPVGIKRQALHAEHIHFVHPFTNESIDVAIPWSDDMKRFQKTLA</sequence>
<dbReference type="SUPFAM" id="SSF55120">
    <property type="entry name" value="Pseudouridine synthase"/>
    <property type="match status" value="1"/>
</dbReference>
<dbReference type="EC" id="5.4.99.-" evidence="6"/>